<dbReference type="EMBL" id="CP021111">
    <property type="protein sequence ID" value="ARP92907.1"/>
    <property type="molecule type" value="Genomic_DNA"/>
</dbReference>
<keyword evidence="3" id="KW-1185">Reference proteome</keyword>
<sequence length="259" mass="28969">MKAVILAGGLGTRIAEESDTKPKPMVEVGGKPLLWHIMKTYSHHGIKDFVICLGYKGYVIKEFFFNYYRHMSDMTIDLKTGDHQILNSQAEDWRITLVDTGQDTMTGGRLKRVAPYLDDETFCMTYGDGLSNIDISAEIEFHKSHGKLATVAAVQPPGRFGVLNIDAENRVSSFEEKPSDEIGWINGGFFVLEPGVIPYIDADDTSWERAPLSNLARDGQLAAFHHSGFWQPCDTLRDKRELEGLWATGNAPWQARSNA</sequence>
<dbReference type="AlphaFoldDB" id="A0A1W6Z6H6"/>
<protein>
    <submittedName>
        <fullName evidence="2">Glucose-1-phosphate cytidylyltransferase</fullName>
    </submittedName>
</protein>
<dbReference type="SUPFAM" id="SSF53448">
    <property type="entry name" value="Nucleotide-diphospho-sugar transferases"/>
    <property type="match status" value="1"/>
</dbReference>
<dbReference type="NCBIfam" id="TIGR02623">
    <property type="entry name" value="G1P_cyt_trans"/>
    <property type="match status" value="1"/>
</dbReference>
<evidence type="ECO:0000313" key="3">
    <source>
        <dbReference type="Proteomes" id="UP000194161"/>
    </source>
</evidence>
<dbReference type="InterPro" id="IPR005835">
    <property type="entry name" value="NTP_transferase_dom"/>
</dbReference>
<keyword evidence="2" id="KW-0548">Nucleotidyltransferase</keyword>
<dbReference type="InterPro" id="IPR029044">
    <property type="entry name" value="Nucleotide-diphossugar_trans"/>
</dbReference>
<dbReference type="OrthoDB" id="9788272at2"/>
<dbReference type="Gene3D" id="3.90.550.10">
    <property type="entry name" value="Spore Coat Polysaccharide Biosynthesis Protein SpsA, Chain A"/>
    <property type="match status" value="1"/>
</dbReference>
<accession>A0A1W6Z6H6</accession>
<dbReference type="PANTHER" id="PTHR47183">
    <property type="entry name" value="GLUCOSE-1-PHOSPHATE CYTIDYLYLTRANSFERASE-RELATED"/>
    <property type="match status" value="1"/>
</dbReference>
<dbReference type="PANTHER" id="PTHR47183:SF1">
    <property type="entry name" value="GLUCOSE-1-PHOSPHATE CYTIDYLYLTRANSFERASE"/>
    <property type="match status" value="1"/>
</dbReference>
<reference evidence="2 3" key="1">
    <citation type="submission" date="2017-05" db="EMBL/GenBank/DDBJ databases">
        <title>Complete and WGS of Bordetella genogroups.</title>
        <authorList>
            <person name="Spilker T."/>
            <person name="LiPuma J."/>
        </authorList>
    </citation>
    <scope>NUCLEOTIDE SEQUENCE [LARGE SCALE GENOMIC DNA]</scope>
    <source>
        <strain evidence="2 3">AU7206</strain>
    </source>
</reference>
<dbReference type="Pfam" id="PF00483">
    <property type="entry name" value="NTP_transferase"/>
    <property type="match status" value="1"/>
</dbReference>
<dbReference type="GO" id="GO:0047343">
    <property type="term" value="F:glucose-1-phosphate cytidylyltransferase activity"/>
    <property type="evidence" value="ECO:0007669"/>
    <property type="project" value="InterPro"/>
</dbReference>
<proteinExistence type="predicted"/>
<organism evidence="2 3">
    <name type="scientific">Bordetella genomosp. 13</name>
    <dbReference type="NCBI Taxonomy" id="463040"/>
    <lineage>
        <taxon>Bacteria</taxon>
        <taxon>Pseudomonadati</taxon>
        <taxon>Pseudomonadota</taxon>
        <taxon>Betaproteobacteria</taxon>
        <taxon>Burkholderiales</taxon>
        <taxon>Alcaligenaceae</taxon>
        <taxon>Bordetella</taxon>
    </lineage>
</organism>
<evidence type="ECO:0000313" key="2">
    <source>
        <dbReference type="EMBL" id="ARP92907.1"/>
    </source>
</evidence>
<dbReference type="GO" id="GO:0009243">
    <property type="term" value="P:O antigen biosynthetic process"/>
    <property type="evidence" value="ECO:0007669"/>
    <property type="project" value="InterPro"/>
</dbReference>
<dbReference type="STRING" id="463040.CAL15_00040"/>
<feature type="domain" description="Nucleotidyl transferase" evidence="1">
    <location>
        <begin position="2"/>
        <end position="204"/>
    </location>
</feature>
<evidence type="ECO:0000259" key="1">
    <source>
        <dbReference type="Pfam" id="PF00483"/>
    </source>
</evidence>
<dbReference type="InterPro" id="IPR046981">
    <property type="entry name" value="G1P_cyt_trans"/>
</dbReference>
<dbReference type="KEGG" id="bgm:CAL15_00040"/>
<dbReference type="RefSeq" id="WP_086076744.1">
    <property type="nucleotide sequence ID" value="NZ_CP021111.1"/>
</dbReference>
<dbReference type="InterPro" id="IPR013446">
    <property type="entry name" value="G1P_cyt_trans-like"/>
</dbReference>
<keyword evidence="2" id="KW-0808">Transferase</keyword>
<dbReference type="CDD" id="cd02524">
    <property type="entry name" value="G1P_cytidylyltransferase"/>
    <property type="match status" value="1"/>
</dbReference>
<name>A0A1W6Z6H6_9BORD</name>
<gene>
    <name evidence="2" type="ORF">CAL15_00040</name>
</gene>
<dbReference type="Proteomes" id="UP000194161">
    <property type="component" value="Chromosome"/>
</dbReference>